<evidence type="ECO:0008006" key="3">
    <source>
        <dbReference type="Google" id="ProtNLM"/>
    </source>
</evidence>
<evidence type="ECO:0000313" key="1">
    <source>
        <dbReference type="EMBL" id="KOS04918.1"/>
    </source>
</evidence>
<gene>
    <name evidence="1" type="ORF">AM493_01860</name>
</gene>
<dbReference type="EMBL" id="LIYD01000005">
    <property type="protein sequence ID" value="KOS04918.1"/>
    <property type="molecule type" value="Genomic_DNA"/>
</dbReference>
<dbReference type="RefSeq" id="WP_054405971.1">
    <property type="nucleotide sequence ID" value="NZ_FOYA01000004.1"/>
</dbReference>
<dbReference type="STRING" id="1202724.AM493_01860"/>
<dbReference type="PATRIC" id="fig|1202724.3.peg.377"/>
<sequence length="76" mass="8531">MSTLELKNIVISQIQQIEDKSLLEALRTILEAKTPVMALNDLQKEEIDDSRKAVAAGNYKGNETLNNEVMQWLSGK</sequence>
<dbReference type="Proteomes" id="UP000037755">
    <property type="component" value="Unassembled WGS sequence"/>
</dbReference>
<name>A0A0M8MG66_9FLAO</name>
<keyword evidence="2" id="KW-1185">Reference proteome</keyword>
<comment type="caution">
    <text evidence="1">The sequence shown here is derived from an EMBL/GenBank/DDBJ whole genome shotgun (WGS) entry which is preliminary data.</text>
</comment>
<organism evidence="1 2">
    <name type="scientific">Flavobacterium akiainvivens</name>
    <dbReference type="NCBI Taxonomy" id="1202724"/>
    <lineage>
        <taxon>Bacteria</taxon>
        <taxon>Pseudomonadati</taxon>
        <taxon>Bacteroidota</taxon>
        <taxon>Flavobacteriia</taxon>
        <taxon>Flavobacteriales</taxon>
        <taxon>Flavobacteriaceae</taxon>
        <taxon>Flavobacterium</taxon>
    </lineage>
</organism>
<evidence type="ECO:0000313" key="2">
    <source>
        <dbReference type="Proteomes" id="UP000037755"/>
    </source>
</evidence>
<proteinExistence type="predicted"/>
<accession>A0A0M8MG66</accession>
<protein>
    <recommendedName>
        <fullName evidence="3">Addiction module protein</fullName>
    </recommendedName>
</protein>
<dbReference type="AlphaFoldDB" id="A0A0M8MG66"/>
<reference evidence="1 2" key="1">
    <citation type="submission" date="2015-08" db="EMBL/GenBank/DDBJ databases">
        <title>Whole genome sequence of Flavobacterium akiainvivens IK-1T, from decaying Wikstroemia oahuensis, an endemic Hawaiian shrub.</title>
        <authorList>
            <person name="Wan X."/>
            <person name="Hou S."/>
            <person name="Saito J."/>
            <person name="Donachie S."/>
        </authorList>
    </citation>
    <scope>NUCLEOTIDE SEQUENCE [LARGE SCALE GENOMIC DNA]</scope>
    <source>
        <strain evidence="1 2">IK-1</strain>
    </source>
</reference>